<keyword evidence="1" id="KW-0676">Redox-active center</keyword>
<dbReference type="PANTHER" id="PTHR42852">
    <property type="entry name" value="THIOL:DISULFIDE INTERCHANGE PROTEIN DSBE"/>
    <property type="match status" value="1"/>
</dbReference>
<dbReference type="GO" id="GO:0015036">
    <property type="term" value="F:disulfide oxidoreductase activity"/>
    <property type="evidence" value="ECO:0007669"/>
    <property type="project" value="UniProtKB-ARBA"/>
</dbReference>
<feature type="signal peptide" evidence="2">
    <location>
        <begin position="1"/>
        <end position="41"/>
    </location>
</feature>
<evidence type="ECO:0000313" key="5">
    <source>
        <dbReference type="Proteomes" id="UP000588068"/>
    </source>
</evidence>
<dbReference type="InterPro" id="IPR013766">
    <property type="entry name" value="Thioredoxin_domain"/>
</dbReference>
<comment type="caution">
    <text evidence="4">The sequence shown here is derived from an EMBL/GenBank/DDBJ whole genome shotgun (WGS) entry which is preliminary data.</text>
</comment>
<dbReference type="EMBL" id="JACHHZ010000006">
    <property type="protein sequence ID" value="MBB6096015.1"/>
    <property type="molecule type" value="Genomic_DNA"/>
</dbReference>
<dbReference type="InterPro" id="IPR017937">
    <property type="entry name" value="Thioredoxin_CS"/>
</dbReference>
<evidence type="ECO:0000256" key="2">
    <source>
        <dbReference type="SAM" id="SignalP"/>
    </source>
</evidence>
<feature type="domain" description="Thioredoxin" evidence="3">
    <location>
        <begin position="43"/>
        <end position="185"/>
    </location>
</feature>
<evidence type="ECO:0000313" key="4">
    <source>
        <dbReference type="EMBL" id="MBB6096015.1"/>
    </source>
</evidence>
<name>A0A841HW49_9GAMM</name>
<dbReference type="Gene3D" id="3.40.30.10">
    <property type="entry name" value="Glutaredoxin"/>
    <property type="match status" value="1"/>
</dbReference>
<dbReference type="AlphaFoldDB" id="A0A841HW49"/>
<reference evidence="4 5" key="1">
    <citation type="submission" date="2020-08" db="EMBL/GenBank/DDBJ databases">
        <title>Genomic Encyclopedia of Type Strains, Phase IV (KMG-IV): sequencing the most valuable type-strain genomes for metagenomic binning, comparative biology and taxonomic classification.</title>
        <authorList>
            <person name="Goeker M."/>
        </authorList>
    </citation>
    <scope>NUCLEOTIDE SEQUENCE [LARGE SCALE GENOMIC DNA]</scope>
    <source>
        <strain evidence="4 5">DSM 26723</strain>
    </source>
</reference>
<protein>
    <submittedName>
        <fullName evidence="4">Peroxiredoxin</fullName>
    </submittedName>
</protein>
<keyword evidence="2" id="KW-0732">Signal</keyword>
<dbReference type="InterPro" id="IPR036249">
    <property type="entry name" value="Thioredoxin-like_sf"/>
</dbReference>
<dbReference type="Pfam" id="PF00578">
    <property type="entry name" value="AhpC-TSA"/>
    <property type="match status" value="1"/>
</dbReference>
<dbReference type="PROSITE" id="PS51352">
    <property type="entry name" value="THIOREDOXIN_2"/>
    <property type="match status" value="1"/>
</dbReference>
<sequence length="185" mass="20878">MLHQTSIRDVPRRSLRCTLVERVLRAVCVAAILSAPVGAHAEGLVGQPAPDFALRSLGDANLRLSEHLGDVIIINFWATWCGPCRQEMPLLDEIYNKYKLAGLTLLSINIDDTSERATEMARTLKVTYPVLFDERKEVSRAYEVGSMPVTVLIDREGVVRYVSEGFKPGYEKRYTEQLRKLLNDE</sequence>
<evidence type="ECO:0000259" key="3">
    <source>
        <dbReference type="PROSITE" id="PS51352"/>
    </source>
</evidence>
<dbReference type="InterPro" id="IPR050553">
    <property type="entry name" value="Thioredoxin_ResA/DsbE_sf"/>
</dbReference>
<accession>A0A841HW49</accession>
<feature type="chain" id="PRO_5033029906" evidence="2">
    <location>
        <begin position="42"/>
        <end position="185"/>
    </location>
</feature>
<dbReference type="CDD" id="cd02966">
    <property type="entry name" value="TlpA_like_family"/>
    <property type="match status" value="1"/>
</dbReference>
<dbReference type="RefSeq" id="WP_184335395.1">
    <property type="nucleotide sequence ID" value="NZ_JACHHZ010000006.1"/>
</dbReference>
<proteinExistence type="predicted"/>
<organism evidence="4 5">
    <name type="scientific">Povalibacter uvarum</name>
    <dbReference type="NCBI Taxonomy" id="732238"/>
    <lineage>
        <taxon>Bacteria</taxon>
        <taxon>Pseudomonadati</taxon>
        <taxon>Pseudomonadota</taxon>
        <taxon>Gammaproteobacteria</taxon>
        <taxon>Steroidobacterales</taxon>
        <taxon>Steroidobacteraceae</taxon>
        <taxon>Povalibacter</taxon>
    </lineage>
</organism>
<dbReference type="GO" id="GO:0016209">
    <property type="term" value="F:antioxidant activity"/>
    <property type="evidence" value="ECO:0007669"/>
    <property type="project" value="InterPro"/>
</dbReference>
<evidence type="ECO:0000256" key="1">
    <source>
        <dbReference type="ARBA" id="ARBA00023284"/>
    </source>
</evidence>
<dbReference type="PANTHER" id="PTHR42852:SF13">
    <property type="entry name" value="PROTEIN DIPZ"/>
    <property type="match status" value="1"/>
</dbReference>
<keyword evidence="5" id="KW-1185">Reference proteome</keyword>
<dbReference type="SUPFAM" id="SSF52833">
    <property type="entry name" value="Thioredoxin-like"/>
    <property type="match status" value="1"/>
</dbReference>
<gene>
    <name evidence="4" type="ORF">HNQ60_004906</name>
</gene>
<dbReference type="Proteomes" id="UP000588068">
    <property type="component" value="Unassembled WGS sequence"/>
</dbReference>
<dbReference type="PROSITE" id="PS00194">
    <property type="entry name" value="THIOREDOXIN_1"/>
    <property type="match status" value="1"/>
</dbReference>
<dbReference type="InterPro" id="IPR000866">
    <property type="entry name" value="AhpC/TSA"/>
</dbReference>